<evidence type="ECO:0000256" key="1">
    <source>
        <dbReference type="ARBA" id="ARBA00023242"/>
    </source>
</evidence>
<sequence>MYKTLAFPDGRPSAASDRACDQCRKLKIKVSWLAGLIPGFLFDRKFASVDIPGQLQIADLKFKVVVMSVIVLARDAGATRGEVDGGDRASIIDFRLSSSVTSDANLSKSPTVQQEPYNIADFDLAPEVLHGDAITETTYSPSCSAQGPAFVQPITHTLSASGKQPSDGHSPNSWALMTLPGDGVAEYMGIPLSDSGALSQDLHDPTGYGSLDSEQFSLTCAPPESLHEQSSEQEIWSSIQQFFETMHVIFPVLSYTDLLSRVILQPEWTRIPHLRTLLLAVQMINATGDYRMTMKNDRTLEELTRRVEKSRLSYDFAESPTLDEVMISLFLFTSYNVREKHNRAFLYLDEALSLMESVRTVGGEDECRQTKIEQVLYNTEAASLAIYAGESKSRRARKPRLLFDHTPAGLSRIETGEESEKVALHLLERLTEIHVAEDTEAMHVLNTASETDLNGLFGAAFGMHRYCRIQAADVAVTRQWQLSSKLITSTDRRTGSERLGQSFIENLGTAALAWVCLLKEGEARIVGLGKLAGLAQNMCTLSIGKSTSYSIAGLVSAIIREDHEKRFVPQLADLISPMVLTTPRSLRLSRDAHDKKGYQTSSLFHQRFQVVSSPSMASIQGNTEGADDLSWCINLG</sequence>
<accession>A0AA38XP46</accession>
<evidence type="ECO:0000313" key="2">
    <source>
        <dbReference type="EMBL" id="KAJ9617075.1"/>
    </source>
</evidence>
<keyword evidence="3" id="KW-1185">Reference proteome</keyword>
<reference evidence="2" key="1">
    <citation type="submission" date="2022-10" db="EMBL/GenBank/DDBJ databases">
        <title>Culturing micro-colonial fungi from biological soil crusts in the Mojave desert and describing Neophaeococcomyces mojavensis, and introducing the new genera and species Taxawa tesnikishii.</title>
        <authorList>
            <person name="Kurbessoian T."/>
            <person name="Stajich J.E."/>
        </authorList>
    </citation>
    <scope>NUCLEOTIDE SEQUENCE</scope>
    <source>
        <strain evidence="2">TK_41</strain>
    </source>
</reference>
<dbReference type="PANTHER" id="PTHR31668:SF30">
    <property type="entry name" value="ZN(II)2CYS6 TRANSCRIPTION FACTOR (EUROFUNG)"/>
    <property type="match status" value="1"/>
</dbReference>
<protein>
    <recommendedName>
        <fullName evidence="4">Transcription factor domain-containing protein</fullName>
    </recommendedName>
</protein>
<dbReference type="InterPro" id="IPR050797">
    <property type="entry name" value="Carb_Metab_Trans_Reg"/>
</dbReference>
<evidence type="ECO:0008006" key="4">
    <source>
        <dbReference type="Google" id="ProtNLM"/>
    </source>
</evidence>
<proteinExistence type="predicted"/>
<dbReference type="Proteomes" id="UP001172673">
    <property type="component" value="Unassembled WGS sequence"/>
</dbReference>
<comment type="caution">
    <text evidence="2">The sequence shown here is derived from an EMBL/GenBank/DDBJ whole genome shotgun (WGS) entry which is preliminary data.</text>
</comment>
<dbReference type="CDD" id="cd12148">
    <property type="entry name" value="fungal_TF_MHR"/>
    <property type="match status" value="1"/>
</dbReference>
<organism evidence="2 3">
    <name type="scientific">Cladophialophora chaetospira</name>
    <dbReference type="NCBI Taxonomy" id="386627"/>
    <lineage>
        <taxon>Eukaryota</taxon>
        <taxon>Fungi</taxon>
        <taxon>Dikarya</taxon>
        <taxon>Ascomycota</taxon>
        <taxon>Pezizomycotina</taxon>
        <taxon>Eurotiomycetes</taxon>
        <taxon>Chaetothyriomycetidae</taxon>
        <taxon>Chaetothyriales</taxon>
        <taxon>Herpotrichiellaceae</taxon>
        <taxon>Cladophialophora</taxon>
    </lineage>
</organism>
<dbReference type="EMBL" id="JAPDRK010000001">
    <property type="protein sequence ID" value="KAJ9617075.1"/>
    <property type="molecule type" value="Genomic_DNA"/>
</dbReference>
<dbReference type="PANTHER" id="PTHR31668">
    <property type="entry name" value="GLUCOSE TRANSPORT TRANSCRIPTION REGULATOR RGT1-RELATED-RELATED"/>
    <property type="match status" value="1"/>
</dbReference>
<evidence type="ECO:0000313" key="3">
    <source>
        <dbReference type="Proteomes" id="UP001172673"/>
    </source>
</evidence>
<dbReference type="AlphaFoldDB" id="A0AA38XP46"/>
<keyword evidence="1" id="KW-0539">Nucleus</keyword>
<name>A0AA38XP46_9EURO</name>
<gene>
    <name evidence="2" type="ORF">H2200_000796</name>
</gene>